<dbReference type="AlphaFoldDB" id="A0A7U7JF64"/>
<reference evidence="1" key="2">
    <citation type="submission" date="2022-04" db="EMBL/GenBank/DDBJ databases">
        <title>Genomic draft of R. solanacearum strain IPO1609, a phylotype IIB1/biovar 2/race 3 strain isolated from potato in Europe.</title>
        <authorList>
            <person name="Boucher C."/>
            <person name="Carrere S."/>
            <person name="Dossat C."/>
            <person name="Elbaz M."/>
            <person name="Genin S."/>
            <person name="Gouzy J."/>
            <person name="Prior P."/>
            <person name="Segurens B."/>
            <person name="Wincker P."/>
        </authorList>
    </citation>
    <scope>NUCLEOTIDE SEQUENCE</scope>
    <source>
        <strain evidence="1">IPO1609</strain>
    </source>
</reference>
<evidence type="ECO:0008006" key="3">
    <source>
        <dbReference type="Google" id="ProtNLM"/>
    </source>
</evidence>
<proteinExistence type="predicted"/>
<dbReference type="InterPro" id="IPR052943">
    <property type="entry name" value="TMTC_O-mannosyl-trnsfr"/>
</dbReference>
<dbReference type="EMBL" id="LN651281">
    <property type="protein sequence ID" value="CEJ17706.1"/>
    <property type="molecule type" value="Genomic_DNA"/>
</dbReference>
<gene>
    <name evidence="1" type="ORF">RSIPO_04404</name>
</gene>
<dbReference type="InterPro" id="IPR011990">
    <property type="entry name" value="TPR-like_helical_dom_sf"/>
</dbReference>
<dbReference type="PANTHER" id="PTHR44809">
    <property type="match status" value="1"/>
</dbReference>
<accession>A0A7U7JF64</accession>
<dbReference type="Gene3D" id="1.25.40.10">
    <property type="entry name" value="Tetratricopeptide repeat domain"/>
    <property type="match status" value="1"/>
</dbReference>
<sequence length="550" mass="59875">MLSAAAAHGRRSDQAQRWMPMTTETLAHSLAEEVTPATMLQMAGWHAQSGDPAQAERCYRWVLERDPHHVPVLQRLASLLQSDEQRAPEALPLLDAAIALQPHAGALHAARAIALNALERRLDALESFAQACCLAPGEPGALYNLSLQYADLCCPAQTEVIARHLIGLYPDWPAAHYMLLRALTALEADPAEIAPLYRYLIKSDPMNASLRFAQGLMQLKAGNYAAGWDAQEWRWDIEPAKSAQRVFGQPRWSGGPLAGRCLLVTGEQGFGDILQFARYLPMLVERGARVVLLLDDNRAALARLLGRIGGVEVVVGAQALPPFDLHCPLASLPYMFDTTVDSIPAPPYLSVAAADVAAWKQRLAHLPRPWVGLCWAGSSQHIHNVRRSLPLCAGSRYYAERQVRERRILAVASRVAAACGLGGLDAAAARDAVPSGWTLAPLLERTAGTFVSLQVGPHATDIDALPASLRARIVAPLPAQPDFYETACLIRALDEVITVDTSAAHLSGAIGQRGRIITPLAPEWRWIERNGRSAWYPDMRLMTQEAVAGQ</sequence>
<dbReference type="PANTHER" id="PTHR44809:SF1">
    <property type="entry name" value="PROTEIN O-MANNOSYL-TRANSFERASE TMTC1"/>
    <property type="match status" value="1"/>
</dbReference>
<dbReference type="SUPFAM" id="SSF53756">
    <property type="entry name" value="UDP-Glycosyltransferase/glycogen phosphorylase"/>
    <property type="match status" value="2"/>
</dbReference>
<reference evidence="1" key="1">
    <citation type="submission" date="2014-11" db="EMBL/GenBank/DDBJ databases">
        <authorList>
            <person name="Genoscope - CEA"/>
        </authorList>
    </citation>
    <scope>NUCLEOTIDE SEQUENCE</scope>
    <source>
        <strain evidence="1">IPO1609</strain>
    </source>
</reference>
<evidence type="ECO:0000313" key="2">
    <source>
        <dbReference type="Proteomes" id="UP000053470"/>
    </source>
</evidence>
<dbReference type="Proteomes" id="UP000053470">
    <property type="component" value="Unassembled WGS sequence"/>
</dbReference>
<protein>
    <recommendedName>
        <fullName evidence="3">Tetratricopeptide repeat protein</fullName>
    </recommendedName>
</protein>
<evidence type="ECO:0000313" key="1">
    <source>
        <dbReference type="EMBL" id="CEJ17706.1"/>
    </source>
</evidence>
<keyword evidence="2" id="KW-1185">Reference proteome</keyword>
<dbReference type="SUPFAM" id="SSF48452">
    <property type="entry name" value="TPR-like"/>
    <property type="match status" value="1"/>
</dbReference>
<name>A0A7U7JF64_RALSL</name>
<organism evidence="1 2">
    <name type="scientific">Ralstonia solanacearum IPO1609</name>
    <dbReference type="NCBI Taxonomy" id="564066"/>
    <lineage>
        <taxon>Bacteria</taxon>
        <taxon>Pseudomonadati</taxon>
        <taxon>Pseudomonadota</taxon>
        <taxon>Betaproteobacteria</taxon>
        <taxon>Burkholderiales</taxon>
        <taxon>Burkholderiaceae</taxon>
        <taxon>Ralstonia</taxon>
        <taxon>Ralstonia solanacearum species complex</taxon>
    </lineage>
</organism>